<dbReference type="EMBL" id="LUGG01000004">
    <property type="protein sequence ID" value="OBZ75411.1"/>
    <property type="molecule type" value="Genomic_DNA"/>
</dbReference>
<evidence type="ECO:0000259" key="10">
    <source>
        <dbReference type="PROSITE" id="PS50011"/>
    </source>
</evidence>
<gene>
    <name evidence="11" type="primary">SRPK_0</name>
    <name evidence="11" type="ORF">A0H81_04900</name>
</gene>
<dbReference type="OMA" id="CWADQQL"/>
<comment type="catalytic activity">
    <reaction evidence="7">
        <text>L-threonyl-[protein] + ATP = O-phospho-L-threonyl-[protein] + ADP + H(+)</text>
        <dbReference type="Rhea" id="RHEA:46608"/>
        <dbReference type="Rhea" id="RHEA-COMP:11060"/>
        <dbReference type="Rhea" id="RHEA-COMP:11605"/>
        <dbReference type="ChEBI" id="CHEBI:15378"/>
        <dbReference type="ChEBI" id="CHEBI:30013"/>
        <dbReference type="ChEBI" id="CHEBI:30616"/>
        <dbReference type="ChEBI" id="CHEBI:61977"/>
        <dbReference type="ChEBI" id="CHEBI:456216"/>
        <dbReference type="EC" id="2.7.11.1"/>
    </reaction>
</comment>
<comment type="caution">
    <text evidence="11">The sequence shown here is derived from an EMBL/GenBank/DDBJ whole genome shotgun (WGS) entry which is preliminary data.</text>
</comment>
<dbReference type="GO" id="GO:0050684">
    <property type="term" value="P:regulation of mRNA processing"/>
    <property type="evidence" value="ECO:0007669"/>
    <property type="project" value="TreeGrafter"/>
</dbReference>
<dbReference type="SUPFAM" id="SSF56112">
    <property type="entry name" value="Protein kinase-like (PK-like)"/>
    <property type="match status" value="1"/>
</dbReference>
<accession>A0A1C7MEP8</accession>
<dbReference type="PROSITE" id="PS00108">
    <property type="entry name" value="PROTEIN_KINASE_ST"/>
    <property type="match status" value="1"/>
</dbReference>
<keyword evidence="3" id="KW-0808">Transferase</keyword>
<dbReference type="Pfam" id="PF00069">
    <property type="entry name" value="Pkinase"/>
    <property type="match status" value="2"/>
</dbReference>
<dbReference type="Proteomes" id="UP000092993">
    <property type="component" value="Unassembled WGS sequence"/>
</dbReference>
<dbReference type="GO" id="GO:0005737">
    <property type="term" value="C:cytoplasm"/>
    <property type="evidence" value="ECO:0007669"/>
    <property type="project" value="TreeGrafter"/>
</dbReference>
<evidence type="ECO:0000313" key="11">
    <source>
        <dbReference type="EMBL" id="OBZ75411.1"/>
    </source>
</evidence>
<organism evidence="11 12">
    <name type="scientific">Grifola frondosa</name>
    <name type="common">Maitake</name>
    <name type="synonym">Polyporus frondosus</name>
    <dbReference type="NCBI Taxonomy" id="5627"/>
    <lineage>
        <taxon>Eukaryota</taxon>
        <taxon>Fungi</taxon>
        <taxon>Dikarya</taxon>
        <taxon>Basidiomycota</taxon>
        <taxon>Agaricomycotina</taxon>
        <taxon>Agaricomycetes</taxon>
        <taxon>Polyporales</taxon>
        <taxon>Grifolaceae</taxon>
        <taxon>Grifola</taxon>
    </lineage>
</organism>
<dbReference type="EC" id="2.7.11.1" evidence="1"/>
<dbReference type="PANTHER" id="PTHR47634:SF9">
    <property type="entry name" value="PROTEIN KINASE DOMAIN-CONTAINING PROTEIN-RELATED"/>
    <property type="match status" value="1"/>
</dbReference>
<dbReference type="InterPro" id="IPR051334">
    <property type="entry name" value="SRPK"/>
</dbReference>
<evidence type="ECO:0000256" key="5">
    <source>
        <dbReference type="ARBA" id="ARBA00022777"/>
    </source>
</evidence>
<dbReference type="FunFam" id="1.10.510.10:FF:000275">
    <property type="entry name" value="SRSF protein kinase 2 isoform X3"/>
    <property type="match status" value="1"/>
</dbReference>
<dbReference type="PROSITE" id="PS50011">
    <property type="entry name" value="PROTEIN_KINASE_DOM"/>
    <property type="match status" value="1"/>
</dbReference>
<keyword evidence="12" id="KW-1185">Reference proteome</keyword>
<proteinExistence type="predicted"/>
<reference evidence="11 12" key="1">
    <citation type="submission" date="2016-03" db="EMBL/GenBank/DDBJ databases">
        <title>Whole genome sequencing of Grifola frondosa 9006-11.</title>
        <authorList>
            <person name="Min B."/>
            <person name="Park H."/>
            <person name="Kim J.-G."/>
            <person name="Cho H."/>
            <person name="Oh Y.-L."/>
            <person name="Kong W.-S."/>
            <person name="Choi I.-G."/>
        </authorList>
    </citation>
    <scope>NUCLEOTIDE SEQUENCE [LARGE SCALE GENOMIC DNA]</scope>
    <source>
        <strain evidence="11 12">9006-11</strain>
    </source>
</reference>
<dbReference type="GO" id="GO:0004674">
    <property type="term" value="F:protein serine/threonine kinase activity"/>
    <property type="evidence" value="ECO:0007669"/>
    <property type="project" value="UniProtKB-KW"/>
</dbReference>
<feature type="domain" description="Protein kinase" evidence="10">
    <location>
        <begin position="50"/>
        <end position="397"/>
    </location>
</feature>
<dbReference type="OrthoDB" id="5979581at2759"/>
<dbReference type="Gene3D" id="3.30.200.20">
    <property type="entry name" value="Phosphorylase Kinase, domain 1"/>
    <property type="match status" value="1"/>
</dbReference>
<dbReference type="STRING" id="5627.A0A1C7MEP8"/>
<keyword evidence="4" id="KW-0547">Nucleotide-binding</keyword>
<evidence type="ECO:0000256" key="2">
    <source>
        <dbReference type="ARBA" id="ARBA00022527"/>
    </source>
</evidence>
<evidence type="ECO:0000256" key="6">
    <source>
        <dbReference type="ARBA" id="ARBA00022840"/>
    </source>
</evidence>
<evidence type="ECO:0000256" key="4">
    <source>
        <dbReference type="ARBA" id="ARBA00022741"/>
    </source>
</evidence>
<evidence type="ECO:0000256" key="9">
    <source>
        <dbReference type="SAM" id="MobiDB-lite"/>
    </source>
</evidence>
<sequence length="399" mass="45180">MFSSGIPFINRGKTTRTSVSSGPPSEEPLKDYTQGGYHPVSLGDIFQDRYKVVRKLGWGGYSTVWSDRHVAVKILTAEASASRKLHELQFLQHIRDHNRGHRGYSRVVQLLDNFHHAGPHGSHLCIVSEVLGESVQWLCTKYEQNILPVPIIKQITRQVLWGLDYLHSCNIIHTDLKADNFLLEIDDVEAMIRQEQSQHPPRTYPPVSIDGGPSITYVESQPLPIGDENYLRNLREVKVKISDLGVACWADKVSEHIADLIQSPALRAPEVEIGAGWDKSCDTWSMGCNVYQMLVGRTLFPLDIGRPSHVAIMIVVFGDFPLDLIKRGKYSDEFFKDGKFIVDIQERSPLPDKMKWIYQAALDDTEIDQMNSFLGAMLKLEPRERASPAELAEHKWLQA</sequence>
<protein>
    <recommendedName>
        <fullName evidence="1">non-specific serine/threonine protein kinase</fullName>
        <ecNumber evidence="1">2.7.11.1</ecNumber>
    </recommendedName>
</protein>
<evidence type="ECO:0000256" key="8">
    <source>
        <dbReference type="ARBA" id="ARBA00048679"/>
    </source>
</evidence>
<name>A0A1C7MEP8_GRIFR</name>
<dbReference type="AlphaFoldDB" id="A0A1C7MEP8"/>
<keyword evidence="5 11" id="KW-0418">Kinase</keyword>
<evidence type="ECO:0000256" key="3">
    <source>
        <dbReference type="ARBA" id="ARBA00022679"/>
    </source>
</evidence>
<dbReference type="GO" id="GO:0005524">
    <property type="term" value="F:ATP binding"/>
    <property type="evidence" value="ECO:0007669"/>
    <property type="project" value="UniProtKB-KW"/>
</dbReference>
<dbReference type="GO" id="GO:0005634">
    <property type="term" value="C:nucleus"/>
    <property type="evidence" value="ECO:0007669"/>
    <property type="project" value="TreeGrafter"/>
</dbReference>
<comment type="catalytic activity">
    <reaction evidence="8">
        <text>L-seryl-[protein] + ATP = O-phospho-L-seryl-[protein] + ADP + H(+)</text>
        <dbReference type="Rhea" id="RHEA:17989"/>
        <dbReference type="Rhea" id="RHEA-COMP:9863"/>
        <dbReference type="Rhea" id="RHEA-COMP:11604"/>
        <dbReference type="ChEBI" id="CHEBI:15378"/>
        <dbReference type="ChEBI" id="CHEBI:29999"/>
        <dbReference type="ChEBI" id="CHEBI:30616"/>
        <dbReference type="ChEBI" id="CHEBI:83421"/>
        <dbReference type="ChEBI" id="CHEBI:456216"/>
        <dbReference type="EC" id="2.7.11.1"/>
    </reaction>
</comment>
<dbReference type="SMART" id="SM00220">
    <property type="entry name" value="S_TKc"/>
    <property type="match status" value="1"/>
</dbReference>
<feature type="region of interest" description="Disordered" evidence="9">
    <location>
        <begin position="1"/>
        <end position="33"/>
    </location>
</feature>
<dbReference type="Gene3D" id="1.10.510.10">
    <property type="entry name" value="Transferase(Phosphotransferase) domain 1"/>
    <property type="match status" value="1"/>
</dbReference>
<evidence type="ECO:0000256" key="7">
    <source>
        <dbReference type="ARBA" id="ARBA00047899"/>
    </source>
</evidence>
<keyword evidence="2" id="KW-0723">Serine/threonine-protein kinase</keyword>
<keyword evidence="6" id="KW-0067">ATP-binding</keyword>
<evidence type="ECO:0000256" key="1">
    <source>
        <dbReference type="ARBA" id="ARBA00012513"/>
    </source>
</evidence>
<dbReference type="InterPro" id="IPR000719">
    <property type="entry name" value="Prot_kinase_dom"/>
</dbReference>
<dbReference type="InterPro" id="IPR008271">
    <property type="entry name" value="Ser/Thr_kinase_AS"/>
</dbReference>
<dbReference type="InterPro" id="IPR011009">
    <property type="entry name" value="Kinase-like_dom_sf"/>
</dbReference>
<dbReference type="GO" id="GO:0000245">
    <property type="term" value="P:spliceosomal complex assembly"/>
    <property type="evidence" value="ECO:0007669"/>
    <property type="project" value="TreeGrafter"/>
</dbReference>
<evidence type="ECO:0000313" key="12">
    <source>
        <dbReference type="Proteomes" id="UP000092993"/>
    </source>
</evidence>
<dbReference type="PANTHER" id="PTHR47634">
    <property type="entry name" value="PROTEIN KINASE DOMAIN-CONTAINING PROTEIN-RELATED"/>
    <property type="match status" value="1"/>
</dbReference>